<evidence type="ECO:0000259" key="7">
    <source>
        <dbReference type="Pfam" id="PF18158"/>
    </source>
</evidence>
<gene>
    <name evidence="8" type="ORF">PHLGIDRAFT_35122</name>
</gene>
<evidence type="ECO:0000313" key="8">
    <source>
        <dbReference type="EMBL" id="KIP08076.1"/>
    </source>
</evidence>
<dbReference type="InterPro" id="IPR052904">
    <property type="entry name" value="Acyl-CoA_dehydrogenase-like"/>
</dbReference>
<name>A0A0C3RZZ1_PHLG1</name>
<keyword evidence="3 4" id="KW-0274">FAD</keyword>
<evidence type="ECO:0008006" key="10">
    <source>
        <dbReference type="Google" id="ProtNLM"/>
    </source>
</evidence>
<accession>A0A0C3RZZ1</accession>
<keyword evidence="9" id="KW-1185">Reference proteome</keyword>
<dbReference type="OrthoDB" id="10251155at2759"/>
<dbReference type="SUPFAM" id="SSF47203">
    <property type="entry name" value="Acyl-CoA dehydrogenase C-terminal domain-like"/>
    <property type="match status" value="1"/>
</dbReference>
<dbReference type="SUPFAM" id="SSF56645">
    <property type="entry name" value="Acyl-CoA dehydrogenase NM domain-like"/>
    <property type="match status" value="1"/>
</dbReference>
<organism evidence="8 9">
    <name type="scientific">Phlebiopsis gigantea (strain 11061_1 CR5-6)</name>
    <name type="common">White-rot fungus</name>
    <name type="synonym">Peniophora gigantea</name>
    <dbReference type="NCBI Taxonomy" id="745531"/>
    <lineage>
        <taxon>Eukaryota</taxon>
        <taxon>Fungi</taxon>
        <taxon>Dikarya</taxon>
        <taxon>Basidiomycota</taxon>
        <taxon>Agaricomycotina</taxon>
        <taxon>Agaricomycetes</taxon>
        <taxon>Polyporales</taxon>
        <taxon>Phanerochaetaceae</taxon>
        <taxon>Phlebiopsis</taxon>
    </lineage>
</organism>
<keyword evidence="2 4" id="KW-0285">Flavoprotein</keyword>
<evidence type="ECO:0000256" key="1">
    <source>
        <dbReference type="ARBA" id="ARBA00009347"/>
    </source>
</evidence>
<evidence type="ECO:0000256" key="2">
    <source>
        <dbReference type="ARBA" id="ARBA00022630"/>
    </source>
</evidence>
<sequence>MRVEQGFQPTPYTEGNPFTTDPVLPNLLKRLLPRDVHEEVYGDLERFGLKVLTTLHDLTSKTSEPRVVQYDQWGRRIDDLQTSEGWRGLKAQMQEEGVIGIPFERKYGEFSRVYGFMKQFIAIGDSDVISCPFAMTDGTSRVLELVGSPAVKRDIFPRLTSRDPSLAFTAGQWMTERPGGSDVSQTETIARPVSNASSPYGPVYRIDGFKWFSSATDSDIAVALARTGPPESGSRGLSLFLIPLRRPLIRPVDAPRPPALTNNIKIHRLKNKFGTKILPTAELSLEGAEGYLLGEVNQGVKFITPVLNITRIHSALTSVGSIRKCLAIATAYSSVRAISGGRQLLKDNVLHVAELARAHLTYRALTHFVFGVVLLLGKTECKVATDDEVLRLRLLTPAVKAFAADKASGVMEECMTMLGGQGYMEESRIGTVLKDAMVEKIWEGTTTVLSLDMVRAAAKPGVLHASASTISNMHQWANTIVSSCPADLVHRLAERLATLRICVTEVISAYTNPSTPLLSRPTLALFAYTTSALYLLEHAIWAHESGEATANTDIEVFRRWIDEGGLLPALQDVRRVKTAGADRTKMDAEIVYGNTSTTQVVDDLPISARL</sequence>
<evidence type="ECO:0000256" key="3">
    <source>
        <dbReference type="ARBA" id="ARBA00022827"/>
    </source>
</evidence>
<evidence type="ECO:0000259" key="5">
    <source>
        <dbReference type="Pfam" id="PF00441"/>
    </source>
</evidence>
<dbReference type="GO" id="GO:0003995">
    <property type="term" value="F:acyl-CoA dehydrogenase activity"/>
    <property type="evidence" value="ECO:0007669"/>
    <property type="project" value="TreeGrafter"/>
</dbReference>
<dbReference type="Gene3D" id="6.10.250.600">
    <property type="match status" value="1"/>
</dbReference>
<reference evidence="8 9" key="1">
    <citation type="journal article" date="2014" name="PLoS Genet.">
        <title>Analysis of the Phlebiopsis gigantea genome, transcriptome and secretome provides insight into its pioneer colonization strategies of wood.</title>
        <authorList>
            <person name="Hori C."/>
            <person name="Ishida T."/>
            <person name="Igarashi K."/>
            <person name="Samejima M."/>
            <person name="Suzuki H."/>
            <person name="Master E."/>
            <person name="Ferreira P."/>
            <person name="Ruiz-Duenas F.J."/>
            <person name="Held B."/>
            <person name="Canessa P."/>
            <person name="Larrondo L.F."/>
            <person name="Schmoll M."/>
            <person name="Druzhinina I.S."/>
            <person name="Kubicek C.P."/>
            <person name="Gaskell J.A."/>
            <person name="Kersten P."/>
            <person name="St John F."/>
            <person name="Glasner J."/>
            <person name="Sabat G."/>
            <person name="Splinter BonDurant S."/>
            <person name="Syed K."/>
            <person name="Yadav J."/>
            <person name="Mgbeahuruike A.C."/>
            <person name="Kovalchuk A."/>
            <person name="Asiegbu F.O."/>
            <person name="Lackner G."/>
            <person name="Hoffmeister D."/>
            <person name="Rencoret J."/>
            <person name="Gutierrez A."/>
            <person name="Sun H."/>
            <person name="Lindquist E."/>
            <person name="Barry K."/>
            <person name="Riley R."/>
            <person name="Grigoriev I.V."/>
            <person name="Henrissat B."/>
            <person name="Kues U."/>
            <person name="Berka R.M."/>
            <person name="Martinez A.T."/>
            <person name="Covert S.F."/>
            <person name="Blanchette R.A."/>
            <person name="Cullen D."/>
        </authorList>
    </citation>
    <scope>NUCLEOTIDE SEQUENCE [LARGE SCALE GENOMIC DNA]</scope>
    <source>
        <strain evidence="8 9">11061_1 CR5-6</strain>
    </source>
</reference>
<dbReference type="STRING" id="745531.A0A0C3RZZ1"/>
<dbReference type="InterPro" id="IPR006091">
    <property type="entry name" value="Acyl-CoA_Oxase/DH_mid-dom"/>
</dbReference>
<keyword evidence="4" id="KW-0560">Oxidoreductase</keyword>
<feature type="domain" description="Acyl-CoA oxidase/dehydrogenase middle" evidence="6">
    <location>
        <begin position="172"/>
        <end position="286"/>
    </location>
</feature>
<dbReference type="InterPro" id="IPR041504">
    <property type="entry name" value="AidB_N"/>
</dbReference>
<proteinExistence type="inferred from homology"/>
<comment type="cofactor">
    <cofactor evidence="4">
        <name>FAD</name>
        <dbReference type="ChEBI" id="CHEBI:57692"/>
    </cofactor>
</comment>
<evidence type="ECO:0000256" key="4">
    <source>
        <dbReference type="RuleBase" id="RU362125"/>
    </source>
</evidence>
<dbReference type="Pfam" id="PF02770">
    <property type="entry name" value="Acyl-CoA_dh_M"/>
    <property type="match status" value="1"/>
</dbReference>
<dbReference type="InterPro" id="IPR009100">
    <property type="entry name" value="AcylCoA_DH/oxidase_NM_dom_sf"/>
</dbReference>
<dbReference type="Pfam" id="PF18158">
    <property type="entry name" value="AidB_N"/>
    <property type="match status" value="1"/>
</dbReference>
<protein>
    <recommendedName>
        <fullName evidence="10">Acyl-CoA dehydrogenase/oxidase C-terminal domain-containing protein</fullName>
    </recommendedName>
</protein>
<dbReference type="Pfam" id="PF00441">
    <property type="entry name" value="Acyl-CoA_dh_1"/>
    <property type="match status" value="1"/>
</dbReference>
<dbReference type="Proteomes" id="UP000053257">
    <property type="component" value="Unassembled WGS sequence"/>
</dbReference>
<feature type="domain" description="Acyl-CoA dehydrogenase/oxidase C-terminal" evidence="5">
    <location>
        <begin position="297"/>
        <end position="456"/>
    </location>
</feature>
<dbReference type="InterPro" id="IPR036250">
    <property type="entry name" value="AcylCo_DH-like_C"/>
</dbReference>
<feature type="domain" description="Adaptive response protein AidB N-terminal" evidence="7">
    <location>
        <begin position="8"/>
        <end position="162"/>
    </location>
</feature>
<dbReference type="HOGENOM" id="CLU_016513_1_0_1"/>
<dbReference type="EMBL" id="KN840485">
    <property type="protein sequence ID" value="KIP08076.1"/>
    <property type="molecule type" value="Genomic_DNA"/>
</dbReference>
<evidence type="ECO:0000313" key="9">
    <source>
        <dbReference type="Proteomes" id="UP000053257"/>
    </source>
</evidence>
<comment type="similarity">
    <text evidence="1 4">Belongs to the acyl-CoA dehydrogenase family.</text>
</comment>
<dbReference type="Gene3D" id="2.40.110.20">
    <property type="match status" value="1"/>
</dbReference>
<evidence type="ECO:0000259" key="6">
    <source>
        <dbReference type="Pfam" id="PF02770"/>
    </source>
</evidence>
<dbReference type="InterPro" id="IPR009075">
    <property type="entry name" value="AcylCo_DH/oxidase_C"/>
</dbReference>
<dbReference type="Gene3D" id="1.20.140.10">
    <property type="entry name" value="Butyryl-CoA Dehydrogenase, subunit A, domain 3"/>
    <property type="match status" value="1"/>
</dbReference>
<dbReference type="PANTHER" id="PTHR42707:SF2">
    <property type="entry name" value="ACD11 DEHYDROGENASE"/>
    <property type="match status" value="1"/>
</dbReference>
<dbReference type="PANTHER" id="PTHR42707">
    <property type="entry name" value="ACYL-COA DEHYDROGENASE"/>
    <property type="match status" value="1"/>
</dbReference>
<dbReference type="AlphaFoldDB" id="A0A0C3RZZ1"/>